<keyword evidence="7" id="KW-0449">Lipoprotein</keyword>
<feature type="domain" description="Rad50/SbcC-type AAA" evidence="6">
    <location>
        <begin position="59"/>
        <end position="115"/>
    </location>
</feature>
<dbReference type="InterPro" id="IPR027417">
    <property type="entry name" value="P-loop_NTPase"/>
</dbReference>
<dbReference type="AlphaFoldDB" id="A0A7Y9J3P4"/>
<proteinExistence type="inferred from homology"/>
<organism evidence="7 8">
    <name type="scientific">Actinomycetospora corticicola</name>
    <dbReference type="NCBI Taxonomy" id="663602"/>
    <lineage>
        <taxon>Bacteria</taxon>
        <taxon>Bacillati</taxon>
        <taxon>Actinomycetota</taxon>
        <taxon>Actinomycetes</taxon>
        <taxon>Pseudonocardiales</taxon>
        <taxon>Pseudonocardiaceae</taxon>
        <taxon>Actinomycetospora</taxon>
    </lineage>
</organism>
<keyword evidence="8" id="KW-1185">Reference proteome</keyword>
<evidence type="ECO:0000256" key="5">
    <source>
        <dbReference type="SAM" id="MobiDB-lite"/>
    </source>
</evidence>
<dbReference type="Pfam" id="PF13476">
    <property type="entry name" value="AAA_23"/>
    <property type="match status" value="1"/>
</dbReference>
<feature type="region of interest" description="Disordered" evidence="5">
    <location>
        <begin position="27"/>
        <end position="52"/>
    </location>
</feature>
<comment type="similarity">
    <text evidence="1">Belongs to the SMC family. SbcC subfamily.</text>
</comment>
<dbReference type="GO" id="GO:0005524">
    <property type="term" value="F:ATP binding"/>
    <property type="evidence" value="ECO:0007669"/>
    <property type="project" value="UniProtKB-KW"/>
</dbReference>
<feature type="coiled-coil region" evidence="4">
    <location>
        <begin position="228"/>
        <end position="259"/>
    </location>
</feature>
<dbReference type="PANTHER" id="PTHR32114">
    <property type="entry name" value="ABC TRANSPORTER ABCH.3"/>
    <property type="match status" value="1"/>
</dbReference>
<accession>A0A7Y9J3P4</accession>
<protein>
    <recommendedName>
        <fullName evidence="3">Nuclease SbcCD subunit C</fullName>
    </recommendedName>
</protein>
<evidence type="ECO:0000256" key="2">
    <source>
        <dbReference type="ARBA" id="ARBA00011322"/>
    </source>
</evidence>
<dbReference type="Gene3D" id="3.40.50.300">
    <property type="entry name" value="P-loop containing nucleotide triphosphate hydrolases"/>
    <property type="match status" value="2"/>
</dbReference>
<dbReference type="PANTHER" id="PTHR32114:SF2">
    <property type="entry name" value="ABC TRANSPORTER ABCH.3"/>
    <property type="match status" value="1"/>
</dbReference>
<dbReference type="EMBL" id="JACCBN010000001">
    <property type="protein sequence ID" value="NYD34180.1"/>
    <property type="molecule type" value="Genomic_DNA"/>
</dbReference>
<dbReference type="Proteomes" id="UP000535890">
    <property type="component" value="Unassembled WGS sequence"/>
</dbReference>
<evidence type="ECO:0000313" key="8">
    <source>
        <dbReference type="Proteomes" id="UP000535890"/>
    </source>
</evidence>
<dbReference type="RefSeq" id="WP_179792156.1">
    <property type="nucleotide sequence ID" value="NZ_BAABHP010000012.1"/>
</dbReference>
<keyword evidence="4" id="KW-0175">Coiled coil</keyword>
<name>A0A7Y9J3P4_9PSEU</name>
<evidence type="ECO:0000256" key="3">
    <source>
        <dbReference type="ARBA" id="ARBA00013368"/>
    </source>
</evidence>
<evidence type="ECO:0000313" key="7">
    <source>
        <dbReference type="EMBL" id="NYD34180.1"/>
    </source>
</evidence>
<keyword evidence="7" id="KW-0547">Nucleotide-binding</keyword>
<dbReference type="GO" id="GO:0016887">
    <property type="term" value="F:ATP hydrolysis activity"/>
    <property type="evidence" value="ECO:0007669"/>
    <property type="project" value="InterPro"/>
</dbReference>
<sequence length="796" mass="85008">MVEEDTSLDAEHGLLVLDALDGDTALARALGDGSDPADPEDAGPAPDDAAPTAGSYLASITVEGFRGIGEPATLTLAPGPGLTVVVGRNGSGKSSFAEAAELAVTGANRRWDGSRSMVWREGWRNLHCPDPARIAVETVGGPGGPVMVRRAWGPDDGLEAGSWTRQAHSERVAPVGSAGDAVRTYRPFLSYNELGSVVEGKPSEMHDALFTLLGLADLTAAQGRITAAKKARDQRAKAARDLRQELRTAAGELDDERAAKAMAVLTATAPDLDALGALALGDDEDVATVALLRRVTALALPAQDAVETVASQYDEAREALRDASSSQARASAGLARLLRTALDHHAAHGDEPCPVCGQGTLDATWHADAERRTREAEQGATDFDQANDRVDLARQALARLVEPVPSVLGEELPFPTAGVRTAWERWRQAPDAVDAHAAVEEAGQALRPELAAVVEKAGSELARRDEQWRPLAARLFELHGLLARVAAEKPQLTSLKKAESWLKDAASAIRDERLRPFAEQSQRIWNDLRQQSNVGLGPIRLEGSSTRRKATFDVTVDDVEGAALGVMSQGELHSLALSLFLPRATVEESPFRYVLIDDPVQAMDPAKVDGLARVLSGVARDRQVVVFSHDDRLAESVRRLQVPATVVEVVRRDRSRVELRTCSDPVVRHLEDARAMAKSDHVPDDLRGEIVASSCRSALEAAAHAAFRRSRIGKGDDRDDVEARLAAAHTTRAVLTLAVFNDPDRAGDLEGRLRSAGRGSVDVFHACKAGAHSGYPGDLGSLIAGTKTLCGWVARQ</sequence>
<evidence type="ECO:0000256" key="4">
    <source>
        <dbReference type="SAM" id="Coils"/>
    </source>
</evidence>
<comment type="subunit">
    <text evidence="2">Heterodimer of SbcC and SbcD.</text>
</comment>
<dbReference type="InterPro" id="IPR038729">
    <property type="entry name" value="Rad50/SbcC_AAA"/>
</dbReference>
<dbReference type="GO" id="GO:0006302">
    <property type="term" value="P:double-strand break repair"/>
    <property type="evidence" value="ECO:0007669"/>
    <property type="project" value="InterPro"/>
</dbReference>
<feature type="compositionally biased region" description="Low complexity" evidence="5">
    <location>
        <begin position="42"/>
        <end position="52"/>
    </location>
</feature>
<evidence type="ECO:0000256" key="1">
    <source>
        <dbReference type="ARBA" id="ARBA00006930"/>
    </source>
</evidence>
<gene>
    <name evidence="7" type="ORF">BJ983_000282</name>
</gene>
<evidence type="ECO:0000259" key="6">
    <source>
        <dbReference type="Pfam" id="PF13476"/>
    </source>
</evidence>
<comment type="caution">
    <text evidence="7">The sequence shown here is derived from an EMBL/GenBank/DDBJ whole genome shotgun (WGS) entry which is preliminary data.</text>
</comment>
<dbReference type="SUPFAM" id="SSF52540">
    <property type="entry name" value="P-loop containing nucleoside triphosphate hydrolases"/>
    <property type="match status" value="1"/>
</dbReference>
<keyword evidence="7" id="KW-0067">ATP-binding</keyword>
<reference evidence="7 8" key="1">
    <citation type="submission" date="2020-07" db="EMBL/GenBank/DDBJ databases">
        <title>Sequencing the genomes of 1000 actinobacteria strains.</title>
        <authorList>
            <person name="Klenk H.-P."/>
        </authorList>
    </citation>
    <scope>NUCLEOTIDE SEQUENCE [LARGE SCALE GENOMIC DNA]</scope>
    <source>
        <strain evidence="7 8">DSM 45772</strain>
    </source>
</reference>